<feature type="chain" id="PRO_5004508376" description="Modin" evidence="1">
    <location>
        <begin position="25"/>
        <end position="599"/>
    </location>
</feature>
<dbReference type="EMBL" id="KE145353">
    <property type="protein sequence ID" value="EPE36284.1"/>
    <property type="molecule type" value="Genomic_DNA"/>
</dbReference>
<gene>
    <name evidence="2" type="ORF">GLAREA_05622</name>
</gene>
<sequence length="599" mass="67450">MGSIEPVALVALLISLIALFTAAGQLLQQYFATAEGYRRCQRSVMGEFWGSRTMLKWKWREFRFETIYYVPKLSINLFYAHDALEKKANNKIWGGYSINQNLDPRKTYLLMDEEAEPIRTEQVGNEISQSDGEKVCWVLLINRLQLAERDVGTVYPELKNIQTAQWHQTGPKRIGEQSQRQIDGARLQILNKGPPTKAFQAGVKTYLPINVDVPENPSTFRTTPCFQAYRRSWDFMPPDVVRPFCLSTISDVASIALRLGMQWKAFDPSNGKLSAEGPGHIFTSRFVRSIGICLEYTSTGPILNESCDLGLLLQKAYLPVAALSDLAFGVVPGNKRLSCWDRPVGSMERIIEYLDFLDNTGARNLRLSASLLDTMRLKPGMLPGFSDVIPLTAPKLSHKETLLCNIPSPNNYSLGVLRSQDGLLVFSQRLREYVISQADRVSSHLSVVLSWVDKLEKIPPWVTHESAWACVPSMVISEGSIQAAFAYQAEVHDALDEIEMRLVSLNADPIGSMEGDHKDKRKGFCYDTLLVEHIRMAVVVNRELLFPEQRTLAVSSPTEKKQDHNEVPVGKTWLQNSMHAYWEELPKLACQSLLLAPLS</sequence>
<dbReference type="GeneID" id="19464676"/>
<keyword evidence="3" id="KW-1185">Reference proteome</keyword>
<evidence type="ECO:0008006" key="4">
    <source>
        <dbReference type="Google" id="ProtNLM"/>
    </source>
</evidence>
<dbReference type="RefSeq" id="XP_008077102.1">
    <property type="nucleotide sequence ID" value="XM_008078911.1"/>
</dbReference>
<organism evidence="2 3">
    <name type="scientific">Glarea lozoyensis (strain ATCC 20868 / MF5171)</name>
    <dbReference type="NCBI Taxonomy" id="1116229"/>
    <lineage>
        <taxon>Eukaryota</taxon>
        <taxon>Fungi</taxon>
        <taxon>Dikarya</taxon>
        <taxon>Ascomycota</taxon>
        <taxon>Pezizomycotina</taxon>
        <taxon>Leotiomycetes</taxon>
        <taxon>Helotiales</taxon>
        <taxon>Helotiaceae</taxon>
        <taxon>Glarea</taxon>
    </lineage>
</organism>
<dbReference type="AlphaFoldDB" id="S3DGP2"/>
<name>S3DGP2_GLAL2</name>
<keyword evidence="1" id="KW-0732">Signal</keyword>
<dbReference type="HOGENOM" id="CLU_422124_0_0_1"/>
<dbReference type="KEGG" id="glz:GLAREA_05622"/>
<evidence type="ECO:0000313" key="3">
    <source>
        <dbReference type="Proteomes" id="UP000016922"/>
    </source>
</evidence>
<evidence type="ECO:0000313" key="2">
    <source>
        <dbReference type="EMBL" id="EPE36284.1"/>
    </source>
</evidence>
<dbReference type="Proteomes" id="UP000016922">
    <property type="component" value="Unassembled WGS sequence"/>
</dbReference>
<dbReference type="OrthoDB" id="5227693at2759"/>
<accession>S3DGP2</accession>
<proteinExistence type="predicted"/>
<reference evidence="2 3" key="1">
    <citation type="journal article" date="2013" name="BMC Genomics">
        <title>Genomics-driven discovery of the pneumocandin biosynthetic gene cluster in the fungus Glarea lozoyensis.</title>
        <authorList>
            <person name="Chen L."/>
            <person name="Yue Q."/>
            <person name="Zhang X."/>
            <person name="Xiang M."/>
            <person name="Wang C."/>
            <person name="Li S."/>
            <person name="Che Y."/>
            <person name="Ortiz-Lopez F.J."/>
            <person name="Bills G.F."/>
            <person name="Liu X."/>
            <person name="An Z."/>
        </authorList>
    </citation>
    <scope>NUCLEOTIDE SEQUENCE [LARGE SCALE GENOMIC DNA]</scope>
    <source>
        <strain evidence="3">ATCC 20868 / MF5171</strain>
    </source>
</reference>
<feature type="signal peptide" evidence="1">
    <location>
        <begin position="1"/>
        <end position="24"/>
    </location>
</feature>
<protein>
    <recommendedName>
        <fullName evidence="4">Modin</fullName>
    </recommendedName>
</protein>
<evidence type="ECO:0000256" key="1">
    <source>
        <dbReference type="SAM" id="SignalP"/>
    </source>
</evidence>